<dbReference type="AlphaFoldDB" id="A0A067BMF6"/>
<dbReference type="VEuPathDB" id="FungiDB:SPRG_18547"/>
<accession>A0A067BMF6</accession>
<proteinExistence type="predicted"/>
<evidence type="ECO:0000313" key="3">
    <source>
        <dbReference type="Proteomes" id="UP000030745"/>
    </source>
</evidence>
<feature type="compositionally biased region" description="Low complexity" evidence="1">
    <location>
        <begin position="35"/>
        <end position="54"/>
    </location>
</feature>
<evidence type="ECO:0000313" key="2">
    <source>
        <dbReference type="EMBL" id="KDO15912.1"/>
    </source>
</evidence>
<dbReference type="GeneID" id="24140070"/>
<organism evidence="2 3">
    <name type="scientific">Saprolegnia parasitica (strain CBS 223.65)</name>
    <dbReference type="NCBI Taxonomy" id="695850"/>
    <lineage>
        <taxon>Eukaryota</taxon>
        <taxon>Sar</taxon>
        <taxon>Stramenopiles</taxon>
        <taxon>Oomycota</taxon>
        <taxon>Saprolegniomycetes</taxon>
        <taxon>Saprolegniales</taxon>
        <taxon>Saprolegniaceae</taxon>
        <taxon>Saprolegnia</taxon>
    </lineage>
</organism>
<sequence>MMDKPPLVSEARNRSSSMDSTYACPAFAELVAAPSSSSSSGSKRFRSRTSSFSREMSDVDV</sequence>
<feature type="non-terminal residue" evidence="2">
    <location>
        <position position="61"/>
    </location>
</feature>
<keyword evidence="3" id="KW-1185">Reference proteome</keyword>
<dbReference type="Proteomes" id="UP000030745">
    <property type="component" value="Unassembled WGS sequence"/>
</dbReference>
<reference evidence="2 3" key="1">
    <citation type="journal article" date="2013" name="PLoS Genet.">
        <title>Distinctive expansion of potential virulence genes in the genome of the oomycete fish pathogen Saprolegnia parasitica.</title>
        <authorList>
            <person name="Jiang R.H."/>
            <person name="de Bruijn I."/>
            <person name="Haas B.J."/>
            <person name="Belmonte R."/>
            <person name="Lobach L."/>
            <person name="Christie J."/>
            <person name="van den Ackerveken G."/>
            <person name="Bottin A."/>
            <person name="Bulone V."/>
            <person name="Diaz-Moreno S.M."/>
            <person name="Dumas B."/>
            <person name="Fan L."/>
            <person name="Gaulin E."/>
            <person name="Govers F."/>
            <person name="Grenville-Briggs L.J."/>
            <person name="Horner N.R."/>
            <person name="Levin J.Z."/>
            <person name="Mammella M."/>
            <person name="Meijer H.J."/>
            <person name="Morris P."/>
            <person name="Nusbaum C."/>
            <person name="Oome S."/>
            <person name="Phillips A.J."/>
            <person name="van Rooyen D."/>
            <person name="Rzeszutek E."/>
            <person name="Saraiva M."/>
            <person name="Secombes C.J."/>
            <person name="Seidl M.F."/>
            <person name="Snel B."/>
            <person name="Stassen J.H."/>
            <person name="Sykes S."/>
            <person name="Tripathy S."/>
            <person name="van den Berg H."/>
            <person name="Vega-Arreguin J.C."/>
            <person name="Wawra S."/>
            <person name="Young S.K."/>
            <person name="Zeng Q."/>
            <person name="Dieguez-Uribeondo J."/>
            <person name="Russ C."/>
            <person name="Tyler B.M."/>
            <person name="van West P."/>
        </authorList>
    </citation>
    <scope>NUCLEOTIDE SEQUENCE [LARGE SCALE GENOMIC DNA]</scope>
    <source>
        <strain evidence="2 3">CBS 223.65</strain>
    </source>
</reference>
<gene>
    <name evidence="2" type="ORF">SPRG_18547</name>
</gene>
<dbReference type="KEGG" id="spar:SPRG_18547"/>
<evidence type="ECO:0000256" key="1">
    <source>
        <dbReference type="SAM" id="MobiDB-lite"/>
    </source>
</evidence>
<protein>
    <submittedName>
        <fullName evidence="2">Uncharacterized protein</fullName>
    </submittedName>
</protein>
<dbReference type="RefSeq" id="XP_012213379.1">
    <property type="nucleotide sequence ID" value="XM_012357989.1"/>
</dbReference>
<name>A0A067BMF6_SAPPC</name>
<feature type="region of interest" description="Disordered" evidence="1">
    <location>
        <begin position="32"/>
        <end position="61"/>
    </location>
</feature>
<dbReference type="EMBL" id="KK584475">
    <property type="protein sequence ID" value="KDO15912.1"/>
    <property type="molecule type" value="Genomic_DNA"/>
</dbReference>